<protein>
    <recommendedName>
        <fullName evidence="3">DUF304 domain-containing protein</fullName>
    </recommendedName>
</protein>
<reference evidence="1 2" key="1">
    <citation type="submission" date="2018-05" db="EMBL/GenBank/DDBJ databases">
        <title>Genome sequencing of Flavobacterium sp. HYN0049.</title>
        <authorList>
            <person name="Yi H."/>
            <person name="Baek C."/>
        </authorList>
    </citation>
    <scope>NUCLEOTIDE SEQUENCE [LARGE SCALE GENOMIC DNA]</scope>
    <source>
        <strain evidence="1 2">HYN0049</strain>
    </source>
</reference>
<keyword evidence="2" id="KW-1185">Reference proteome</keyword>
<evidence type="ECO:0000313" key="1">
    <source>
        <dbReference type="EMBL" id="AWI25227.1"/>
    </source>
</evidence>
<dbReference type="KEGG" id="fpal:HYN49_04580"/>
<dbReference type="OrthoDB" id="9866202at2"/>
<proteinExistence type="predicted"/>
<name>A0A2S1SFW2_9FLAO</name>
<dbReference type="Proteomes" id="UP000244937">
    <property type="component" value="Chromosome"/>
</dbReference>
<evidence type="ECO:0008006" key="3">
    <source>
        <dbReference type="Google" id="ProtNLM"/>
    </source>
</evidence>
<dbReference type="RefSeq" id="WP_108903021.1">
    <property type="nucleotide sequence ID" value="NZ_CP029187.1"/>
</dbReference>
<gene>
    <name evidence="1" type="ORF">HYN49_04580</name>
</gene>
<evidence type="ECO:0000313" key="2">
    <source>
        <dbReference type="Proteomes" id="UP000244937"/>
    </source>
</evidence>
<sequence>MSTLTLSATTSFCIEDDILNLFEGTFTHTFYLSHIKQMYLVRKKVLPASGYIGKLLQQYISASWKLHIVSVTGEKAVIPVRNTDRQAYIELISMIRKGALAA</sequence>
<dbReference type="AlphaFoldDB" id="A0A2S1SFW2"/>
<organism evidence="1 2">
    <name type="scientific">Flavobacterium pallidum</name>
    <dbReference type="NCBI Taxonomy" id="2172098"/>
    <lineage>
        <taxon>Bacteria</taxon>
        <taxon>Pseudomonadati</taxon>
        <taxon>Bacteroidota</taxon>
        <taxon>Flavobacteriia</taxon>
        <taxon>Flavobacteriales</taxon>
        <taxon>Flavobacteriaceae</taxon>
        <taxon>Flavobacterium</taxon>
    </lineage>
</organism>
<dbReference type="EMBL" id="CP029187">
    <property type="protein sequence ID" value="AWI25227.1"/>
    <property type="molecule type" value="Genomic_DNA"/>
</dbReference>
<accession>A0A2S1SFW2</accession>